<dbReference type="SUPFAM" id="SSF48371">
    <property type="entry name" value="ARM repeat"/>
    <property type="match status" value="2"/>
</dbReference>
<dbReference type="InParanoid" id="D1Z2S2"/>
<evidence type="ECO:0008006" key="3">
    <source>
        <dbReference type="Google" id="ProtNLM"/>
    </source>
</evidence>
<dbReference type="PANTHER" id="PTHR12697:SF5">
    <property type="entry name" value="DEOXYHYPUSINE HYDROXYLASE"/>
    <property type="match status" value="1"/>
</dbReference>
<dbReference type="Proteomes" id="UP000001882">
    <property type="component" value="Chromosome"/>
</dbReference>
<dbReference type="SMART" id="SM00567">
    <property type="entry name" value="EZ_HEAT"/>
    <property type="match status" value="6"/>
</dbReference>
<dbReference type="GO" id="GO:0016491">
    <property type="term" value="F:oxidoreductase activity"/>
    <property type="evidence" value="ECO:0007669"/>
    <property type="project" value="TreeGrafter"/>
</dbReference>
<organism evidence="1 2">
    <name type="scientific">Methanocella paludicola (strain DSM 17711 / JCM 13418 / NBRC 101707 / SANAE)</name>
    <dbReference type="NCBI Taxonomy" id="304371"/>
    <lineage>
        <taxon>Archaea</taxon>
        <taxon>Methanobacteriati</taxon>
        <taxon>Methanobacteriota</taxon>
        <taxon>Stenosarchaea group</taxon>
        <taxon>Methanomicrobia</taxon>
        <taxon>Methanocellales</taxon>
        <taxon>Methanocellaceae</taxon>
        <taxon>Methanocella</taxon>
    </lineage>
</organism>
<sequence length="255" mass="27098">MALADMVKPNVEKLKAGRDIEGLIRASRYGKDPCVRSEALLALGDIFDGRVVGALGGALNDGDARVRMDAVHALGKVPDPRAMEVLSGALKDGDPAIRSLAQKMLISHVHSLKVGPDVDGLVRAASSDDPYIRLNAVSALGEVGDERASEALVSLCVRDPYYPVRFEAAESLRKVNDKRAVDMLAEALLDKDPAIRLRAAEALGKAGDRRAVGALSAALNDDDEAVRNEAMASLGKIGDPRVMNMIVAAMKHKKS</sequence>
<proteinExistence type="predicted"/>
<dbReference type="EMBL" id="AP011532">
    <property type="protein sequence ID" value="BAI62994.1"/>
    <property type="molecule type" value="Genomic_DNA"/>
</dbReference>
<protein>
    <recommendedName>
        <fullName evidence="3">HEAT repeat domain-containing protein</fullName>
    </recommendedName>
</protein>
<evidence type="ECO:0000313" key="1">
    <source>
        <dbReference type="EMBL" id="BAI62994.1"/>
    </source>
</evidence>
<dbReference type="GeneID" id="8682829"/>
<dbReference type="eggNOG" id="arCOG02966">
    <property type="taxonomic scope" value="Archaea"/>
</dbReference>
<gene>
    <name evidence="1" type="ordered locus">MCP_2922</name>
</gene>
<dbReference type="Gene3D" id="1.25.10.10">
    <property type="entry name" value="Leucine-rich Repeat Variant"/>
    <property type="match status" value="2"/>
</dbReference>
<reference evidence="2" key="3">
    <citation type="journal article" date="2011" name="PLoS ONE">
        <title>Genome sequence of a mesophilic hydrogenotrophic methanogen Methanocella paludicola, the first cultivated representative of the order Methanocellales.</title>
        <authorList>
            <person name="Sakai S."/>
            <person name="Takaki Y."/>
            <person name="Shimamura S."/>
            <person name="Sekine M."/>
            <person name="Tajima T."/>
            <person name="Kosugi H."/>
            <person name="Ichikawa N."/>
            <person name="Tasumi E."/>
            <person name="Hiraki A.T."/>
            <person name="Shimizu A."/>
            <person name="Kato Y."/>
            <person name="Nishiko R."/>
            <person name="Mori K."/>
            <person name="Fujita N."/>
            <person name="Imachi H."/>
            <person name="Takai K."/>
        </authorList>
    </citation>
    <scope>NUCLEOTIDE SEQUENCE [LARGE SCALE GENOMIC DNA]</scope>
    <source>
        <strain evidence="2">DSM 17711 / JCM 13418 / NBRC 101707 / SANAE</strain>
    </source>
</reference>
<reference evidence="1 2" key="1">
    <citation type="journal article" date="2007" name="Appl. Environ. Microbiol.">
        <title>Isolation of key methanogens for global methane emission from rice paddy fields: a novel isolate affiliated with the clone cluster rice cluster I.</title>
        <authorList>
            <person name="Sakai S."/>
            <person name="Imachi H."/>
            <person name="Sekiguchi Y."/>
            <person name="Ohashi A."/>
            <person name="Harada H."/>
            <person name="Kamagata Y."/>
        </authorList>
    </citation>
    <scope>NUCLEOTIDE SEQUENCE [LARGE SCALE GENOMIC DNA]</scope>
    <source>
        <strain evidence="2">DSM 17711 / JCM 13418 / NBRC 101707 / SANAE</strain>
    </source>
</reference>
<accession>D1Z2S2</accession>
<dbReference type="Pfam" id="PF03130">
    <property type="entry name" value="HEAT_PBS"/>
    <property type="match status" value="1"/>
</dbReference>
<dbReference type="PANTHER" id="PTHR12697">
    <property type="entry name" value="PBS LYASE HEAT-LIKE PROTEIN"/>
    <property type="match status" value="1"/>
</dbReference>
<dbReference type="InterPro" id="IPR016024">
    <property type="entry name" value="ARM-type_fold"/>
</dbReference>
<reference evidence="1 2" key="2">
    <citation type="journal article" date="2008" name="Int. J. Syst. Evol. Microbiol.">
        <title>Methanocella paludicola gen. nov., sp. nov., a methane-producing archaeon, the first isolate of the lineage 'Rice Cluster I', and proposal of the new archaeal order Methanocellales ord. nov.</title>
        <authorList>
            <person name="Sakai S."/>
            <person name="Imachi H."/>
            <person name="Hanada S."/>
            <person name="Ohashi A."/>
            <person name="Harada H."/>
            <person name="Kamagata Y."/>
        </authorList>
    </citation>
    <scope>NUCLEOTIDE SEQUENCE [LARGE SCALE GENOMIC DNA]</scope>
    <source>
        <strain evidence="2">DSM 17711 / JCM 13418 / NBRC 101707 / SANAE</strain>
    </source>
</reference>
<name>D1Z2S2_METPS</name>
<dbReference type="STRING" id="304371.MCP_2922"/>
<dbReference type="RefSeq" id="WP_012901664.1">
    <property type="nucleotide sequence ID" value="NC_013665.1"/>
</dbReference>
<dbReference type="OrthoDB" id="142930at2157"/>
<dbReference type="InterPro" id="IPR004155">
    <property type="entry name" value="PBS_lyase_HEAT"/>
</dbReference>
<evidence type="ECO:0000313" key="2">
    <source>
        <dbReference type="Proteomes" id="UP000001882"/>
    </source>
</evidence>
<dbReference type="Pfam" id="PF13646">
    <property type="entry name" value="HEAT_2"/>
    <property type="match status" value="2"/>
</dbReference>
<dbReference type="AlphaFoldDB" id="D1Z2S2"/>
<dbReference type="KEGG" id="mpd:MCP_2922"/>
<dbReference type="InterPro" id="IPR011989">
    <property type="entry name" value="ARM-like"/>
</dbReference>
<keyword evidence="2" id="KW-1185">Reference proteome</keyword>